<accession>A0A835B4P9</accession>
<dbReference type="GO" id="GO:0004185">
    <property type="term" value="F:serine-type carboxypeptidase activity"/>
    <property type="evidence" value="ECO:0007669"/>
    <property type="project" value="UniProtKB-UniRule"/>
</dbReference>
<comment type="caution">
    <text evidence="3">The sequence shown here is derived from an EMBL/GenBank/DDBJ whole genome shotgun (WGS) entry which is preliminary data.</text>
</comment>
<dbReference type="GO" id="GO:0006508">
    <property type="term" value="P:proteolysis"/>
    <property type="evidence" value="ECO:0007669"/>
    <property type="project" value="UniProtKB-KW"/>
</dbReference>
<dbReference type="PANTHER" id="PTHR11802:SF217">
    <property type="entry name" value="CARBOXYPEPTIDASE"/>
    <property type="match status" value="1"/>
</dbReference>
<sequence length="479" mass="52047">MAWLLPRTTATSTLVIVVILVAAATTTTTIPAAAALVFPEGAYPTTSGYLNISSTNSLYFAFYEATHPDTTQSPTSTPLIVWLQGGPGCSSLIGNFEEIGPYVLDSDETGQYDDGLRCSPLSRNPHRWNRRFGVVFIDNPLGTGFSVPASKRDIPRDQTTIAAHLHAALQSFMALPLHRGFRSRPLFLAGESYAGKYIPAAAKRILDANANATDGDDDDEQKLRLEGIAIGNGMTDPVTQVTVHADQAYFAGLINARQKEIVEAKQSAAVERVNASDWMGAREQRNWILDYLKNATGVATLFNYARDEPPRLRPLTDLVNTHKVKDALGAHNVRWFRCRNLTEELAEDIMKSVRDDVEAVLNATSAAGGRTGPRVLLFQGVYDLHLGPASVEAWVGEMKYWPGLKGFLAANRTVWKPWTDGVLAGYVQTWGPLANMVVAGAGHVAAGDNRRATQAMIEAWVRKEWPFAAKAAGGHAATS</sequence>
<comment type="similarity">
    <text evidence="1 2">Belongs to the peptidase S10 family.</text>
</comment>
<dbReference type="InterPro" id="IPR018202">
    <property type="entry name" value="Ser_caboxypep_ser_AS"/>
</dbReference>
<organism evidence="3 4">
    <name type="scientific">Digitaria exilis</name>
    <dbReference type="NCBI Taxonomy" id="1010633"/>
    <lineage>
        <taxon>Eukaryota</taxon>
        <taxon>Viridiplantae</taxon>
        <taxon>Streptophyta</taxon>
        <taxon>Embryophyta</taxon>
        <taxon>Tracheophyta</taxon>
        <taxon>Spermatophyta</taxon>
        <taxon>Magnoliopsida</taxon>
        <taxon>Liliopsida</taxon>
        <taxon>Poales</taxon>
        <taxon>Poaceae</taxon>
        <taxon>PACMAD clade</taxon>
        <taxon>Panicoideae</taxon>
        <taxon>Panicodae</taxon>
        <taxon>Paniceae</taxon>
        <taxon>Anthephorinae</taxon>
        <taxon>Digitaria</taxon>
    </lineage>
</organism>
<dbReference type="AlphaFoldDB" id="A0A835B4P9"/>
<reference evidence="3" key="1">
    <citation type="submission" date="2020-07" db="EMBL/GenBank/DDBJ databases">
        <title>Genome sequence and genetic diversity analysis of an under-domesticated orphan crop, white fonio (Digitaria exilis).</title>
        <authorList>
            <person name="Bennetzen J.L."/>
            <person name="Chen S."/>
            <person name="Ma X."/>
            <person name="Wang X."/>
            <person name="Yssel A.E.J."/>
            <person name="Chaluvadi S.R."/>
            <person name="Johnson M."/>
            <person name="Gangashetty P."/>
            <person name="Hamidou F."/>
            <person name="Sanogo M.D."/>
            <person name="Zwaenepoel A."/>
            <person name="Wallace J."/>
            <person name="Van De Peer Y."/>
            <person name="Van Deynze A."/>
        </authorList>
    </citation>
    <scope>NUCLEOTIDE SEQUENCE</scope>
    <source>
        <tissue evidence="3">Leaves</tissue>
    </source>
</reference>
<evidence type="ECO:0000256" key="1">
    <source>
        <dbReference type="ARBA" id="ARBA00009431"/>
    </source>
</evidence>
<dbReference type="InterPro" id="IPR001563">
    <property type="entry name" value="Peptidase_S10"/>
</dbReference>
<gene>
    <name evidence="3" type="ORF">HU200_042725</name>
</gene>
<keyword evidence="4" id="KW-1185">Reference proteome</keyword>
<dbReference type="EMBL" id="JACEFO010002054">
    <property type="protein sequence ID" value="KAF8687789.1"/>
    <property type="molecule type" value="Genomic_DNA"/>
</dbReference>
<evidence type="ECO:0000256" key="2">
    <source>
        <dbReference type="RuleBase" id="RU361156"/>
    </source>
</evidence>
<proteinExistence type="inferred from homology"/>
<dbReference type="PANTHER" id="PTHR11802">
    <property type="entry name" value="SERINE PROTEASE FAMILY S10 SERINE CARBOXYPEPTIDASE"/>
    <property type="match status" value="1"/>
</dbReference>
<dbReference type="OrthoDB" id="443318at2759"/>
<evidence type="ECO:0000313" key="4">
    <source>
        <dbReference type="Proteomes" id="UP000636709"/>
    </source>
</evidence>
<dbReference type="PRINTS" id="PR00724">
    <property type="entry name" value="CRBOXYPTASEC"/>
</dbReference>
<dbReference type="SUPFAM" id="SSF53474">
    <property type="entry name" value="alpha/beta-Hydrolases"/>
    <property type="match status" value="1"/>
</dbReference>
<dbReference type="PROSITE" id="PS00131">
    <property type="entry name" value="CARBOXYPEPT_SER_SER"/>
    <property type="match status" value="1"/>
</dbReference>
<protein>
    <recommendedName>
        <fullName evidence="2">Carboxypeptidase</fullName>
        <ecNumber evidence="2">3.4.16.-</ecNumber>
    </recommendedName>
</protein>
<dbReference type="EC" id="3.4.16.-" evidence="2"/>
<dbReference type="Pfam" id="PF00450">
    <property type="entry name" value="Peptidase_S10"/>
    <property type="match status" value="1"/>
</dbReference>
<evidence type="ECO:0000313" key="3">
    <source>
        <dbReference type="EMBL" id="KAF8687789.1"/>
    </source>
</evidence>
<dbReference type="Proteomes" id="UP000636709">
    <property type="component" value="Unassembled WGS sequence"/>
</dbReference>
<dbReference type="Gene3D" id="3.40.50.1820">
    <property type="entry name" value="alpha/beta hydrolase"/>
    <property type="match status" value="1"/>
</dbReference>
<keyword evidence="2" id="KW-0378">Hydrolase</keyword>
<keyword evidence="2" id="KW-0121">Carboxypeptidase</keyword>
<name>A0A835B4P9_9POAL</name>
<dbReference type="InterPro" id="IPR029058">
    <property type="entry name" value="AB_hydrolase_fold"/>
</dbReference>
<keyword evidence="2" id="KW-0645">Protease</keyword>